<dbReference type="FunFam" id="3.40.50.10190:FF:000054">
    <property type="entry name" value="DNA ligase"/>
    <property type="match status" value="1"/>
</dbReference>
<dbReference type="InterPro" id="IPR001357">
    <property type="entry name" value="BRCT_dom"/>
</dbReference>
<keyword evidence="13" id="KW-0464">Manganese</keyword>
<feature type="binding site" evidence="13">
    <location>
        <position position="473"/>
    </location>
    <ligand>
        <name>Zn(2+)</name>
        <dbReference type="ChEBI" id="CHEBI:29105"/>
    </ligand>
</feature>
<dbReference type="CDD" id="cd17748">
    <property type="entry name" value="BRCT_DNA_ligase_like"/>
    <property type="match status" value="1"/>
</dbReference>
<dbReference type="Gene3D" id="3.30.470.30">
    <property type="entry name" value="DNA ligase/mRNA capping enzyme"/>
    <property type="match status" value="1"/>
</dbReference>
<accession>A0A927PN06</accession>
<dbReference type="InterPro" id="IPR036420">
    <property type="entry name" value="BRCT_dom_sf"/>
</dbReference>
<feature type="binding site" evidence="13">
    <location>
        <position position="467"/>
    </location>
    <ligand>
        <name>Zn(2+)</name>
        <dbReference type="ChEBI" id="CHEBI:29105"/>
    </ligand>
</feature>
<comment type="function">
    <text evidence="13">DNA ligase that catalyzes the formation of phosphodiester linkages between 5'-phosphoryl and 3'-hydroxyl groups in double-stranded DNA using NAD as a coenzyme and as the energy source for the reaction. It is essential for DNA replication and repair of damaged DNA.</text>
</comment>
<evidence type="ECO:0000256" key="13">
    <source>
        <dbReference type="HAMAP-Rule" id="MF_01588"/>
    </source>
</evidence>
<dbReference type="InterPro" id="IPR012340">
    <property type="entry name" value="NA-bd_OB-fold"/>
</dbReference>
<evidence type="ECO:0000313" key="15">
    <source>
        <dbReference type="EMBL" id="MBD8507544.1"/>
    </source>
</evidence>
<comment type="catalytic activity">
    <reaction evidence="11 13">
        <text>NAD(+) + (deoxyribonucleotide)n-3'-hydroxyl + 5'-phospho-(deoxyribonucleotide)m = (deoxyribonucleotide)n+m + AMP + beta-nicotinamide D-nucleotide.</text>
        <dbReference type="EC" id="6.5.1.2"/>
    </reaction>
</comment>
<dbReference type="InterPro" id="IPR013839">
    <property type="entry name" value="DNAligase_adenylation"/>
</dbReference>
<evidence type="ECO:0000256" key="4">
    <source>
        <dbReference type="ARBA" id="ARBA00022705"/>
    </source>
</evidence>
<dbReference type="Gene3D" id="1.10.287.610">
    <property type="entry name" value="Helix hairpin bin"/>
    <property type="match status" value="1"/>
</dbReference>
<dbReference type="PROSITE" id="PS50172">
    <property type="entry name" value="BRCT"/>
    <property type="match status" value="1"/>
</dbReference>
<evidence type="ECO:0000259" key="14">
    <source>
        <dbReference type="PROSITE" id="PS50172"/>
    </source>
</evidence>
<dbReference type="SUPFAM" id="SSF52113">
    <property type="entry name" value="BRCT domain"/>
    <property type="match status" value="1"/>
</dbReference>
<reference evidence="15" key="1">
    <citation type="submission" date="2020-09" db="EMBL/GenBank/DDBJ databases">
        <title>Hoyosella lacisalsi sp. nov., a halotolerant actinobacterium isolated from soil of Lake Gudzhirganskoe.</title>
        <authorList>
            <person name="Yang Q."/>
            <person name="Guo P.Y."/>
            <person name="Liu S.W."/>
            <person name="Li F.N."/>
            <person name="Sun C.H."/>
        </authorList>
    </citation>
    <scope>NUCLEOTIDE SEQUENCE</scope>
    <source>
        <strain evidence="15">G463</strain>
    </source>
</reference>
<evidence type="ECO:0000256" key="7">
    <source>
        <dbReference type="ARBA" id="ARBA00022833"/>
    </source>
</evidence>
<evidence type="ECO:0000256" key="10">
    <source>
        <dbReference type="ARBA" id="ARBA00023204"/>
    </source>
</evidence>
<dbReference type="Pfam" id="PF12826">
    <property type="entry name" value="HHH_2"/>
    <property type="match status" value="1"/>
</dbReference>
<dbReference type="SMART" id="SM00532">
    <property type="entry name" value="LIGANc"/>
    <property type="match status" value="1"/>
</dbReference>
<dbReference type="GO" id="GO:0005829">
    <property type="term" value="C:cytosol"/>
    <property type="evidence" value="ECO:0007669"/>
    <property type="project" value="TreeGrafter"/>
</dbReference>
<sequence>MRAAIVATGRGPGAGRGSHLRIPDSALRYSARVDDGQAPGSAPVRDQWQKLAEEVRFHQFRYYVKDAPVVSDGEFDEMFRALQELEEKHPELRAPDSPTQLVGGGFSTEFTPVDHLERMLSLDNVFNADELREWAYRVESEVGGGVHYLCELKIDGVALSLVYENGALVRAAARGDGRTGEDVTLNARTIDDVPEKLAPSEEFPVPALLEVRGEVYFRLDDFAALNAALTGEGKPPFANPRNSAAGSLRQKNPAITARRRLRMLCHGIGKRDGFAPGSQSEAYEALRAWGLPVSEDTVRLADVDSVVAHVADWAERRQNVDHEVDGLVVKVDEVSIQRRLGSTSRAPRWATAYKYPPEEATTKLLDIRVSVGRTGRVTPFAHMQPVLVAGSTVSLATLHNAEEVKRKGVLIGDTVVIRKAGEVIPEVLGPVVDLRDGSERAFVMPTHCPECGAQLAPSKEGDVDIRCPNSRTCPAQLRERVFYIGGRGALDIEGLGYEAATELLAHGVITDEGELFTLTEDDLLRTELFRNKKGELTANGARLLESLAKARSQPLWRVLVSLSIRHVGPTAARALATEFGSLDAIRAATTEELADIDGVGPTIAQAVEEWFAVDWHREIIDRWAAAGVRMADERDASIERNLEGMSIVVTGALQRYSRDEAKEAIVARGGKAVGSVSRKTAFVVVGDAPGSKYDKAVSLGVPILDEDGFTVLLEQGPDAVAPINDDS</sequence>
<dbReference type="Proteomes" id="UP000642993">
    <property type="component" value="Unassembled WGS sequence"/>
</dbReference>
<dbReference type="Pfam" id="PF00533">
    <property type="entry name" value="BRCT"/>
    <property type="match status" value="1"/>
</dbReference>
<evidence type="ECO:0000256" key="3">
    <source>
        <dbReference type="ARBA" id="ARBA00022598"/>
    </source>
</evidence>
<dbReference type="InterPro" id="IPR004149">
    <property type="entry name" value="Znf_DNAligase_C4"/>
</dbReference>
<keyword evidence="3 13" id="KW-0436">Ligase</keyword>
<feature type="domain" description="BRCT" evidence="14">
    <location>
        <begin position="637"/>
        <end position="707"/>
    </location>
</feature>
<evidence type="ECO:0000313" key="16">
    <source>
        <dbReference type="Proteomes" id="UP000642993"/>
    </source>
</evidence>
<evidence type="ECO:0000256" key="8">
    <source>
        <dbReference type="ARBA" id="ARBA00022842"/>
    </source>
</evidence>
<evidence type="ECO:0000256" key="2">
    <source>
        <dbReference type="ARBA" id="ARBA00013308"/>
    </source>
</evidence>
<feature type="binding site" evidence="13">
    <location>
        <position position="151"/>
    </location>
    <ligand>
        <name>NAD(+)</name>
        <dbReference type="ChEBI" id="CHEBI:57540"/>
    </ligand>
</feature>
<dbReference type="InterPro" id="IPR041663">
    <property type="entry name" value="DisA/LigA_HHH"/>
</dbReference>
<dbReference type="FunFam" id="3.30.470.30:FF:000001">
    <property type="entry name" value="DNA ligase"/>
    <property type="match status" value="1"/>
</dbReference>
<dbReference type="SMART" id="SM00292">
    <property type="entry name" value="BRCT"/>
    <property type="match status" value="1"/>
</dbReference>
<dbReference type="GO" id="GO:0003911">
    <property type="term" value="F:DNA ligase (NAD+) activity"/>
    <property type="evidence" value="ECO:0007669"/>
    <property type="project" value="UniProtKB-UniRule"/>
</dbReference>
<comment type="cofactor">
    <cofactor evidence="13">
        <name>Mg(2+)</name>
        <dbReference type="ChEBI" id="CHEBI:18420"/>
    </cofactor>
    <cofactor evidence="13">
        <name>Mn(2+)</name>
        <dbReference type="ChEBI" id="CHEBI:29035"/>
    </cofactor>
</comment>
<dbReference type="GO" id="GO:0006260">
    <property type="term" value="P:DNA replication"/>
    <property type="evidence" value="ECO:0007669"/>
    <property type="project" value="UniProtKB-KW"/>
</dbReference>
<dbReference type="Gene3D" id="6.20.10.30">
    <property type="match status" value="1"/>
</dbReference>
<feature type="binding site" evidence="13">
    <location>
        <position position="448"/>
    </location>
    <ligand>
        <name>Zn(2+)</name>
        <dbReference type="ChEBI" id="CHEBI:29105"/>
    </ligand>
</feature>
<feature type="binding site" evidence="13">
    <location>
        <begin position="72"/>
        <end position="76"/>
    </location>
    <ligand>
        <name>NAD(+)</name>
        <dbReference type="ChEBI" id="CHEBI:57540"/>
    </ligand>
</feature>
<dbReference type="AlphaFoldDB" id="A0A927PN06"/>
<comment type="similarity">
    <text evidence="12 13">Belongs to the NAD-dependent DNA ligase family. LigA subfamily.</text>
</comment>
<evidence type="ECO:0000256" key="6">
    <source>
        <dbReference type="ARBA" id="ARBA00022763"/>
    </source>
</evidence>
<dbReference type="Pfam" id="PF01653">
    <property type="entry name" value="DNA_ligase_aden"/>
    <property type="match status" value="1"/>
</dbReference>
<feature type="binding site" evidence="13">
    <location>
        <position position="330"/>
    </location>
    <ligand>
        <name>NAD(+)</name>
        <dbReference type="ChEBI" id="CHEBI:57540"/>
    </ligand>
</feature>
<dbReference type="InterPro" id="IPR010994">
    <property type="entry name" value="RuvA_2-like"/>
</dbReference>
<dbReference type="EC" id="6.5.1.2" evidence="1 13"/>
<dbReference type="PANTHER" id="PTHR23389">
    <property type="entry name" value="CHROMOSOME TRANSMISSION FIDELITY FACTOR 18"/>
    <property type="match status" value="1"/>
</dbReference>
<dbReference type="Gene3D" id="2.40.50.140">
    <property type="entry name" value="Nucleic acid-binding proteins"/>
    <property type="match status" value="1"/>
</dbReference>
<feature type="binding site" evidence="13">
    <location>
        <position position="174"/>
    </location>
    <ligand>
        <name>NAD(+)</name>
        <dbReference type="ChEBI" id="CHEBI:57540"/>
    </ligand>
</feature>
<keyword evidence="6 13" id="KW-0227">DNA damage</keyword>
<dbReference type="PANTHER" id="PTHR23389:SF9">
    <property type="entry name" value="DNA LIGASE"/>
    <property type="match status" value="1"/>
</dbReference>
<evidence type="ECO:0000256" key="1">
    <source>
        <dbReference type="ARBA" id="ARBA00012722"/>
    </source>
</evidence>
<evidence type="ECO:0000256" key="5">
    <source>
        <dbReference type="ARBA" id="ARBA00022723"/>
    </source>
</evidence>
<evidence type="ECO:0000256" key="11">
    <source>
        <dbReference type="ARBA" id="ARBA00034005"/>
    </source>
</evidence>
<dbReference type="FunFam" id="1.10.287.610:FF:000002">
    <property type="entry name" value="DNA ligase"/>
    <property type="match status" value="1"/>
</dbReference>
<dbReference type="PROSITE" id="PS01056">
    <property type="entry name" value="DNA_LIGASE_N2"/>
    <property type="match status" value="1"/>
</dbReference>
<feature type="binding site" evidence="13">
    <location>
        <position position="354"/>
    </location>
    <ligand>
        <name>NAD(+)</name>
        <dbReference type="ChEBI" id="CHEBI:57540"/>
    </ligand>
</feature>
<evidence type="ECO:0000256" key="9">
    <source>
        <dbReference type="ARBA" id="ARBA00023027"/>
    </source>
</evidence>
<dbReference type="InterPro" id="IPR013840">
    <property type="entry name" value="DNAligase_N"/>
</dbReference>
<keyword evidence="10 13" id="KW-0234">DNA repair</keyword>
<dbReference type="InterPro" id="IPR001679">
    <property type="entry name" value="DNA_ligase"/>
</dbReference>
<dbReference type="Gene3D" id="1.10.150.20">
    <property type="entry name" value="5' to 3' exonuclease, C-terminal subdomain"/>
    <property type="match status" value="2"/>
</dbReference>
<keyword evidence="8 13" id="KW-0460">Magnesium</keyword>
<keyword evidence="4 13" id="KW-0235">DNA replication</keyword>
<keyword evidence="9 13" id="KW-0520">NAD</keyword>
<comment type="caution">
    <text evidence="15">The sequence shown here is derived from an EMBL/GenBank/DDBJ whole genome shotgun (WGS) entry which is preliminary data.</text>
</comment>
<dbReference type="Gene3D" id="3.40.50.10190">
    <property type="entry name" value="BRCT domain"/>
    <property type="match status" value="1"/>
</dbReference>
<dbReference type="SUPFAM" id="SSF47781">
    <property type="entry name" value="RuvA domain 2-like"/>
    <property type="match status" value="1"/>
</dbReference>
<dbReference type="InterPro" id="IPR033136">
    <property type="entry name" value="DNA_ligase_CS"/>
</dbReference>
<dbReference type="HAMAP" id="MF_01588">
    <property type="entry name" value="DNA_ligase_A"/>
    <property type="match status" value="1"/>
</dbReference>
<dbReference type="Pfam" id="PF03120">
    <property type="entry name" value="OB_DNA_ligase"/>
    <property type="match status" value="1"/>
</dbReference>
<protein>
    <recommendedName>
        <fullName evidence="2 13">DNA ligase</fullName>
        <ecNumber evidence="1 13">6.5.1.2</ecNumber>
    </recommendedName>
    <alternativeName>
        <fullName evidence="13">Polydeoxyribonucleotide synthase [NAD(+)]</fullName>
    </alternativeName>
</protein>
<dbReference type="FunFam" id="1.10.150.20:FF:000006">
    <property type="entry name" value="DNA ligase"/>
    <property type="match status" value="1"/>
</dbReference>
<feature type="binding site" evidence="13">
    <location>
        <position position="451"/>
    </location>
    <ligand>
        <name>Zn(2+)</name>
        <dbReference type="ChEBI" id="CHEBI:29105"/>
    </ligand>
</feature>
<feature type="binding site" evidence="13">
    <location>
        <position position="214"/>
    </location>
    <ligand>
        <name>NAD(+)</name>
        <dbReference type="ChEBI" id="CHEBI:57540"/>
    </ligand>
</feature>
<dbReference type="CDD" id="cd00114">
    <property type="entry name" value="LIGANc"/>
    <property type="match status" value="1"/>
</dbReference>
<dbReference type="InterPro" id="IPR004150">
    <property type="entry name" value="NAD_DNA_ligase_OB"/>
</dbReference>
<keyword evidence="16" id="KW-1185">Reference proteome</keyword>
<dbReference type="GO" id="GO:0046872">
    <property type="term" value="F:metal ion binding"/>
    <property type="evidence" value="ECO:0007669"/>
    <property type="project" value="UniProtKB-KW"/>
</dbReference>
<name>A0A927PN06_9ACTN</name>
<feature type="binding site" evidence="13">
    <location>
        <begin position="121"/>
        <end position="122"/>
    </location>
    <ligand>
        <name>NAD(+)</name>
        <dbReference type="ChEBI" id="CHEBI:57540"/>
    </ligand>
</feature>
<keyword evidence="7 13" id="KW-0862">Zinc</keyword>
<gene>
    <name evidence="13 15" type="primary">ligA</name>
    <name evidence="15" type="ORF">HT102_13730</name>
</gene>
<dbReference type="PIRSF" id="PIRSF001604">
    <property type="entry name" value="LigA"/>
    <property type="match status" value="1"/>
</dbReference>
<dbReference type="NCBIfam" id="TIGR00575">
    <property type="entry name" value="dnlj"/>
    <property type="match status" value="1"/>
</dbReference>
<feature type="active site" description="N6-AMP-lysine intermediate" evidence="13">
    <location>
        <position position="153"/>
    </location>
</feature>
<dbReference type="SUPFAM" id="SSF50249">
    <property type="entry name" value="Nucleic acid-binding proteins"/>
    <property type="match status" value="1"/>
</dbReference>
<dbReference type="EMBL" id="JACYWE010000009">
    <property type="protein sequence ID" value="MBD8507544.1"/>
    <property type="molecule type" value="Genomic_DNA"/>
</dbReference>
<organism evidence="15 16">
    <name type="scientific">Lolliginicoccus lacisalsi</name>
    <dbReference type="NCBI Taxonomy" id="2742202"/>
    <lineage>
        <taxon>Bacteria</taxon>
        <taxon>Bacillati</taxon>
        <taxon>Actinomycetota</taxon>
        <taxon>Actinomycetes</taxon>
        <taxon>Mycobacteriales</taxon>
        <taxon>Hoyosellaceae</taxon>
        <taxon>Lolliginicoccus</taxon>
    </lineage>
</organism>
<dbReference type="GO" id="GO:0006281">
    <property type="term" value="P:DNA repair"/>
    <property type="evidence" value="ECO:0007669"/>
    <property type="project" value="UniProtKB-KW"/>
</dbReference>
<dbReference type="Pfam" id="PF03119">
    <property type="entry name" value="DNA_ligase_ZBD"/>
    <property type="match status" value="1"/>
</dbReference>
<evidence type="ECO:0000256" key="12">
    <source>
        <dbReference type="ARBA" id="ARBA00060881"/>
    </source>
</evidence>
<proteinExistence type="inferred from homology"/>
<dbReference type="FunFam" id="2.40.50.140:FF:000012">
    <property type="entry name" value="DNA ligase"/>
    <property type="match status" value="1"/>
</dbReference>
<keyword evidence="5 13" id="KW-0479">Metal-binding</keyword>
<dbReference type="NCBIfam" id="NF005932">
    <property type="entry name" value="PRK07956.1"/>
    <property type="match status" value="1"/>
</dbReference>
<dbReference type="SUPFAM" id="SSF56091">
    <property type="entry name" value="DNA ligase/mRNA capping enzyme, catalytic domain"/>
    <property type="match status" value="1"/>
</dbReference>